<evidence type="ECO:0000313" key="2">
    <source>
        <dbReference type="Proteomes" id="UP000490800"/>
    </source>
</evidence>
<gene>
    <name evidence="1" type="ORF">EDM21_05825</name>
</gene>
<reference evidence="1 2" key="1">
    <citation type="journal article" date="2019" name="Microorganisms">
        <title>Paenibacillus lutrae sp. nov., A Chitinolytic Species Isolated from A River Otter in Castril Natural Park, Granada, Spain.</title>
        <authorList>
            <person name="Rodriguez M."/>
            <person name="Reina J.C."/>
            <person name="Bejar V."/>
            <person name="Llamas I."/>
        </authorList>
    </citation>
    <scope>NUCLEOTIDE SEQUENCE [LARGE SCALE GENOMIC DNA]</scope>
    <source>
        <strain evidence="1 2">N10</strain>
    </source>
</reference>
<accession>A0A7X3FG85</accession>
<comment type="caution">
    <text evidence="1">The sequence shown here is derived from an EMBL/GenBank/DDBJ whole genome shotgun (WGS) entry which is preliminary data.</text>
</comment>
<keyword evidence="2" id="KW-1185">Reference proteome</keyword>
<dbReference type="EMBL" id="RHLK01000002">
    <property type="protein sequence ID" value="MVO99042.1"/>
    <property type="molecule type" value="Genomic_DNA"/>
</dbReference>
<dbReference type="AlphaFoldDB" id="A0A7X3FG85"/>
<organism evidence="1 2">
    <name type="scientific">Paenibacillus lutrae</name>
    <dbReference type="NCBI Taxonomy" id="2078573"/>
    <lineage>
        <taxon>Bacteria</taxon>
        <taxon>Bacillati</taxon>
        <taxon>Bacillota</taxon>
        <taxon>Bacilli</taxon>
        <taxon>Bacillales</taxon>
        <taxon>Paenibacillaceae</taxon>
        <taxon>Paenibacillus</taxon>
    </lineage>
</organism>
<evidence type="ECO:0000313" key="1">
    <source>
        <dbReference type="EMBL" id="MVO99042.1"/>
    </source>
</evidence>
<protein>
    <submittedName>
        <fullName evidence="1">Uncharacterized protein</fullName>
    </submittedName>
</protein>
<sequence>MALAALAVAAAQRLARAAQDATMARVDANRRLCVLKRPGPAQTMPDWRVAAPAGCKPKHADANDTLSVQPGARDAATAGCLESRLPQDGAAVIPMHGR</sequence>
<proteinExistence type="predicted"/>
<dbReference type="RefSeq" id="WP_157333686.1">
    <property type="nucleotide sequence ID" value="NZ_RHLK01000002.1"/>
</dbReference>
<dbReference type="Proteomes" id="UP000490800">
    <property type="component" value="Unassembled WGS sequence"/>
</dbReference>
<name>A0A7X3FG85_9BACL</name>